<protein>
    <submittedName>
        <fullName evidence="3">NADPH-dependent ferric siderophore reductase, contains FAD-binding and SIP domains</fullName>
    </submittedName>
</protein>
<keyword evidence="4" id="KW-1185">Reference proteome</keyword>
<dbReference type="InterPro" id="IPR039374">
    <property type="entry name" value="SIP_fam"/>
</dbReference>
<dbReference type="PROSITE" id="PS51384">
    <property type="entry name" value="FAD_FR"/>
    <property type="match status" value="1"/>
</dbReference>
<proteinExistence type="inferred from homology"/>
<gene>
    <name evidence="3" type="ORF">SAMN04487993_101722</name>
</gene>
<dbReference type="Pfam" id="PF04954">
    <property type="entry name" value="SIP"/>
    <property type="match status" value="1"/>
</dbReference>
<dbReference type="AlphaFoldDB" id="A0A1G8QRW3"/>
<feature type="domain" description="FAD-binding FR-type" evidence="2">
    <location>
        <begin position="23"/>
        <end position="147"/>
    </location>
</feature>
<comment type="similarity">
    <text evidence="1">Belongs to the SIP oxidoreductase family.</text>
</comment>
<evidence type="ECO:0000313" key="4">
    <source>
        <dbReference type="Proteomes" id="UP000199093"/>
    </source>
</evidence>
<dbReference type="Proteomes" id="UP000199093">
    <property type="component" value="Unassembled WGS sequence"/>
</dbReference>
<dbReference type="PANTHER" id="PTHR30157">
    <property type="entry name" value="FERRIC REDUCTASE, NADPH-DEPENDENT"/>
    <property type="match status" value="1"/>
</dbReference>
<evidence type="ECO:0000313" key="3">
    <source>
        <dbReference type="EMBL" id="SDJ07428.1"/>
    </source>
</evidence>
<organism evidence="3 4">
    <name type="scientific">Salipiger marinus</name>
    <dbReference type="NCBI Taxonomy" id="555512"/>
    <lineage>
        <taxon>Bacteria</taxon>
        <taxon>Pseudomonadati</taxon>
        <taxon>Pseudomonadota</taxon>
        <taxon>Alphaproteobacteria</taxon>
        <taxon>Rhodobacterales</taxon>
        <taxon>Roseobacteraceae</taxon>
        <taxon>Salipiger</taxon>
    </lineage>
</organism>
<dbReference type="Gene3D" id="3.40.50.80">
    <property type="entry name" value="Nucleotide-binding domain of ferredoxin-NADP reductase (FNR) module"/>
    <property type="match status" value="1"/>
</dbReference>
<dbReference type="InterPro" id="IPR039261">
    <property type="entry name" value="FNR_nucleotide-bd"/>
</dbReference>
<dbReference type="InterPro" id="IPR007037">
    <property type="entry name" value="SIP_rossman_dom"/>
</dbReference>
<dbReference type="RefSeq" id="WP_242656772.1">
    <property type="nucleotide sequence ID" value="NZ_FNEJ01000017.1"/>
</dbReference>
<dbReference type="STRING" id="555512.SAMN04487993_101722"/>
<dbReference type="EMBL" id="FNEJ01000017">
    <property type="protein sequence ID" value="SDJ07428.1"/>
    <property type="molecule type" value="Genomic_DNA"/>
</dbReference>
<name>A0A1G8QRW3_9RHOB</name>
<dbReference type="PANTHER" id="PTHR30157:SF0">
    <property type="entry name" value="NADPH-DEPENDENT FERRIC-CHELATE REDUCTASE"/>
    <property type="match status" value="1"/>
</dbReference>
<evidence type="ECO:0000259" key="2">
    <source>
        <dbReference type="PROSITE" id="PS51384"/>
    </source>
</evidence>
<sequence length="263" mass="27642">MFRATFPEAAPVPPQDLTAPCPGNLSRARVVSVTRLSPSYSRVTVAGPDLARFASGGLHFRLLLGPEGAGWPQAGAGGALHWPGGAKAWHRPVYTCRSLTGTETGAGAELSFDVFRHDGGRITAWCDRLTPGAEVALTGPGGGGLPPARGWVGLVGDETALPVMARILAALPPATRGHAVLFVPEPADRQDIPHPPGVRLDWVLRGQSGDSPLDRLATLAWPDADRYVVFAGEQAQAVQARAWLPRQGLGKAEFVSAAYWTAA</sequence>
<dbReference type="InterPro" id="IPR017938">
    <property type="entry name" value="Riboflavin_synthase-like_b-brl"/>
</dbReference>
<accession>A0A1G8QRW3</accession>
<dbReference type="SUPFAM" id="SSF63380">
    <property type="entry name" value="Riboflavin synthase domain-like"/>
    <property type="match status" value="1"/>
</dbReference>
<dbReference type="Gene3D" id="2.40.30.10">
    <property type="entry name" value="Translation factors"/>
    <property type="match status" value="1"/>
</dbReference>
<dbReference type="InterPro" id="IPR017927">
    <property type="entry name" value="FAD-bd_FR_type"/>
</dbReference>
<dbReference type="Pfam" id="PF08021">
    <property type="entry name" value="FAD_binding_9"/>
    <property type="match status" value="1"/>
</dbReference>
<reference evidence="4" key="1">
    <citation type="submission" date="2016-10" db="EMBL/GenBank/DDBJ databases">
        <authorList>
            <person name="Varghese N."/>
            <person name="Submissions S."/>
        </authorList>
    </citation>
    <scope>NUCLEOTIDE SEQUENCE [LARGE SCALE GENOMIC DNA]</scope>
    <source>
        <strain evidence="4">DSM 26424</strain>
    </source>
</reference>
<evidence type="ECO:0000256" key="1">
    <source>
        <dbReference type="ARBA" id="ARBA00035644"/>
    </source>
</evidence>
<dbReference type="InterPro" id="IPR013113">
    <property type="entry name" value="SIP_FAD-bd"/>
</dbReference>
<dbReference type="CDD" id="cd06193">
    <property type="entry name" value="siderophore_interacting"/>
    <property type="match status" value="1"/>
</dbReference>
<dbReference type="GO" id="GO:0016491">
    <property type="term" value="F:oxidoreductase activity"/>
    <property type="evidence" value="ECO:0007669"/>
    <property type="project" value="InterPro"/>
</dbReference>